<dbReference type="EMBL" id="JACHMH010000001">
    <property type="protein sequence ID" value="MBB4675485.1"/>
    <property type="molecule type" value="Genomic_DNA"/>
</dbReference>
<dbReference type="Pfam" id="PF01408">
    <property type="entry name" value="GFO_IDH_MocA"/>
    <property type="match status" value="1"/>
</dbReference>
<dbReference type="PANTHER" id="PTHR22604:SF105">
    <property type="entry name" value="TRANS-1,2-DIHYDROBENZENE-1,2-DIOL DEHYDROGENASE"/>
    <property type="match status" value="1"/>
</dbReference>
<evidence type="ECO:0000256" key="1">
    <source>
        <dbReference type="ARBA" id="ARBA00010928"/>
    </source>
</evidence>
<evidence type="ECO:0000256" key="2">
    <source>
        <dbReference type="ARBA" id="ARBA00023002"/>
    </source>
</evidence>
<sequence length="333" mass="35607">MTENLRWGVVATGGIASTVTADLLLVPGIEVHAVSSRSLERAREFAAGFGIPQAYGDYRELLADPDVDVVYVATPHSEHHEVASAALRAGKNVLCEKAFTVTVAQTEELIALAEERGLFLMEAMWTRFIPLIRRLRALLADDAIGEIRLVRADFGVQVPYDPAHRLWNPGLGGGALLDLGVYPVSFAHMVLGVPSAVHVHGSRAGTGVDAEAALLLGYPDGAQALLSTSLRARTPITAEVIGTTGRIELGSPFYAPTRMTLHRDGADPETFRAQLWGSGYTYQAREVVEQITAGEVESPEMAWADTVNVMRTLCAALGRMGVAHPASKTSSAP</sequence>
<dbReference type="Gene3D" id="3.40.50.720">
    <property type="entry name" value="NAD(P)-binding Rossmann-like Domain"/>
    <property type="match status" value="1"/>
</dbReference>
<organism evidence="5 6">
    <name type="scientific">Crossiella cryophila</name>
    <dbReference type="NCBI Taxonomy" id="43355"/>
    <lineage>
        <taxon>Bacteria</taxon>
        <taxon>Bacillati</taxon>
        <taxon>Actinomycetota</taxon>
        <taxon>Actinomycetes</taxon>
        <taxon>Pseudonocardiales</taxon>
        <taxon>Pseudonocardiaceae</taxon>
        <taxon>Crossiella</taxon>
    </lineage>
</organism>
<dbReference type="Gene3D" id="3.30.360.10">
    <property type="entry name" value="Dihydrodipicolinate Reductase, domain 2"/>
    <property type="match status" value="1"/>
</dbReference>
<name>A0A7W7FS17_9PSEU</name>
<keyword evidence="2" id="KW-0560">Oxidoreductase</keyword>
<dbReference type="Pfam" id="PF22725">
    <property type="entry name" value="GFO_IDH_MocA_C3"/>
    <property type="match status" value="1"/>
</dbReference>
<dbReference type="AlphaFoldDB" id="A0A7W7FS17"/>
<dbReference type="GO" id="GO:0016491">
    <property type="term" value="F:oxidoreductase activity"/>
    <property type="evidence" value="ECO:0007669"/>
    <property type="project" value="UniProtKB-KW"/>
</dbReference>
<gene>
    <name evidence="5" type="ORF">HNR67_001603</name>
</gene>
<dbReference type="PANTHER" id="PTHR22604">
    <property type="entry name" value="OXIDOREDUCTASES"/>
    <property type="match status" value="1"/>
</dbReference>
<dbReference type="InterPro" id="IPR000683">
    <property type="entry name" value="Gfo/Idh/MocA-like_OxRdtase_N"/>
</dbReference>
<evidence type="ECO:0000313" key="6">
    <source>
        <dbReference type="Proteomes" id="UP000533598"/>
    </source>
</evidence>
<dbReference type="Proteomes" id="UP000533598">
    <property type="component" value="Unassembled WGS sequence"/>
</dbReference>
<reference evidence="5 6" key="1">
    <citation type="submission" date="2020-08" db="EMBL/GenBank/DDBJ databases">
        <title>Sequencing the genomes of 1000 actinobacteria strains.</title>
        <authorList>
            <person name="Klenk H.-P."/>
        </authorList>
    </citation>
    <scope>NUCLEOTIDE SEQUENCE [LARGE SCALE GENOMIC DNA]</scope>
    <source>
        <strain evidence="5 6">DSM 44230</strain>
    </source>
</reference>
<dbReference type="InterPro" id="IPR036291">
    <property type="entry name" value="NAD(P)-bd_dom_sf"/>
</dbReference>
<dbReference type="InterPro" id="IPR050984">
    <property type="entry name" value="Gfo/Idh/MocA_domain"/>
</dbReference>
<comment type="similarity">
    <text evidence="1">Belongs to the Gfo/Idh/MocA family.</text>
</comment>
<keyword evidence="6" id="KW-1185">Reference proteome</keyword>
<comment type="caution">
    <text evidence="5">The sequence shown here is derived from an EMBL/GenBank/DDBJ whole genome shotgun (WGS) entry which is preliminary data.</text>
</comment>
<dbReference type="SUPFAM" id="SSF51735">
    <property type="entry name" value="NAD(P)-binding Rossmann-fold domains"/>
    <property type="match status" value="1"/>
</dbReference>
<dbReference type="InterPro" id="IPR055170">
    <property type="entry name" value="GFO_IDH_MocA-like_dom"/>
</dbReference>
<dbReference type="SUPFAM" id="SSF55347">
    <property type="entry name" value="Glyceraldehyde-3-phosphate dehydrogenase-like, C-terminal domain"/>
    <property type="match status" value="1"/>
</dbReference>
<feature type="domain" description="Gfo/Idh/MocA-like oxidoreductase N-terminal" evidence="3">
    <location>
        <begin position="5"/>
        <end position="121"/>
    </location>
</feature>
<protein>
    <submittedName>
        <fullName evidence="5">Putative dehydrogenase</fullName>
    </submittedName>
</protein>
<dbReference type="RefSeq" id="WP_185001452.1">
    <property type="nucleotide sequence ID" value="NZ_BAAAUI010000006.1"/>
</dbReference>
<feature type="domain" description="GFO/IDH/MocA-like oxidoreductase" evidence="4">
    <location>
        <begin position="132"/>
        <end position="248"/>
    </location>
</feature>
<evidence type="ECO:0000259" key="3">
    <source>
        <dbReference type="Pfam" id="PF01408"/>
    </source>
</evidence>
<accession>A0A7W7FS17</accession>
<proteinExistence type="inferred from homology"/>
<dbReference type="GO" id="GO:0000166">
    <property type="term" value="F:nucleotide binding"/>
    <property type="evidence" value="ECO:0007669"/>
    <property type="project" value="InterPro"/>
</dbReference>
<evidence type="ECO:0000313" key="5">
    <source>
        <dbReference type="EMBL" id="MBB4675485.1"/>
    </source>
</evidence>
<evidence type="ECO:0000259" key="4">
    <source>
        <dbReference type="Pfam" id="PF22725"/>
    </source>
</evidence>